<accession>A0A9W4WBQ7</accession>
<sequence length="435" mass="47649">MKIIIVGAGLGGLCAAFGFARKGHQIRVLEQRPDLIPAGGALNIRPGASKILHSWGLGPDLRRVSADTPANVFRNLATGEVATRAIATDISEYPDWGTSRSVLIEMFYQKAKDAGAVITFNAPVTKVEDDGHAACVTLSNGERLEADLVLAADGIRSVIRDQILCETSQPIDPIITDVTLYGVSLTNEEMRNHPGLAPLMDQSYLNIYMSDGGLVHVTSRYNTTSGSYAALFGVKGSTDQRGLWDEKGDIDYVREMFKGACPEIRTAIGVAKSCDRWRLAELPDLPRWTSTEGRIVLLGDSAHAMQPSAAQGFSLIVEDIGVLEYLISQASDPRADIKTITSTWQEIRKARCERIKAWARHNTNLFTSRSKNLNPRSGEWQVKSLKDTKPDMNAEFSSGPFLKWAQGTDAIAEAEKYLRFILGITPSGIEDTYEM</sequence>
<dbReference type="Gene3D" id="3.50.50.60">
    <property type="entry name" value="FAD/NAD(P)-binding domain"/>
    <property type="match status" value="1"/>
</dbReference>
<keyword evidence="2" id="KW-0285">Flavoprotein</keyword>
<proteinExistence type="inferred from homology"/>
<dbReference type="PANTHER" id="PTHR13789">
    <property type="entry name" value="MONOOXYGENASE"/>
    <property type="match status" value="1"/>
</dbReference>
<keyword evidence="4" id="KW-0560">Oxidoreductase</keyword>
<evidence type="ECO:0000256" key="4">
    <source>
        <dbReference type="ARBA" id="ARBA00023002"/>
    </source>
</evidence>
<reference evidence="7" key="1">
    <citation type="submission" date="2022-08" db="EMBL/GenBank/DDBJ databases">
        <authorList>
            <person name="Giroux E."/>
            <person name="Giroux E."/>
        </authorList>
    </citation>
    <scope>NUCLEOTIDE SEQUENCE</scope>
    <source>
        <strain evidence="7">H1091258</strain>
    </source>
</reference>
<comment type="caution">
    <text evidence="7">The sequence shown here is derived from an EMBL/GenBank/DDBJ whole genome shotgun (WGS) entry which is preliminary data.</text>
</comment>
<feature type="domain" description="FAD-binding" evidence="6">
    <location>
        <begin position="2"/>
        <end position="336"/>
    </location>
</feature>
<evidence type="ECO:0000256" key="2">
    <source>
        <dbReference type="ARBA" id="ARBA00022630"/>
    </source>
</evidence>
<dbReference type="PRINTS" id="PR00420">
    <property type="entry name" value="RNGMNOXGNASE"/>
</dbReference>
<dbReference type="AlphaFoldDB" id="A0A9W4WBQ7"/>
<evidence type="ECO:0000313" key="8">
    <source>
        <dbReference type="Proteomes" id="UP001152533"/>
    </source>
</evidence>
<dbReference type="Pfam" id="PF01494">
    <property type="entry name" value="FAD_binding_3"/>
    <property type="match status" value="1"/>
</dbReference>
<evidence type="ECO:0000256" key="1">
    <source>
        <dbReference type="ARBA" id="ARBA00007992"/>
    </source>
</evidence>
<dbReference type="InterPro" id="IPR002938">
    <property type="entry name" value="FAD-bd"/>
</dbReference>
<dbReference type="SUPFAM" id="SSF51905">
    <property type="entry name" value="FAD/NAD(P)-binding domain"/>
    <property type="match status" value="1"/>
</dbReference>
<evidence type="ECO:0000256" key="3">
    <source>
        <dbReference type="ARBA" id="ARBA00022827"/>
    </source>
</evidence>
<dbReference type="InterPro" id="IPR050493">
    <property type="entry name" value="FAD-dep_Monooxygenase_BioMet"/>
</dbReference>
<dbReference type="PANTHER" id="PTHR13789:SF309">
    <property type="entry name" value="PUTATIVE (AFU_ORTHOLOGUE AFUA_6G14510)-RELATED"/>
    <property type="match status" value="1"/>
</dbReference>
<dbReference type="Proteomes" id="UP001152533">
    <property type="component" value="Unassembled WGS sequence"/>
</dbReference>
<keyword evidence="3" id="KW-0274">FAD</keyword>
<organism evidence="7 8">
    <name type="scientific">Colletotrichum noveboracense</name>
    <dbReference type="NCBI Taxonomy" id="2664923"/>
    <lineage>
        <taxon>Eukaryota</taxon>
        <taxon>Fungi</taxon>
        <taxon>Dikarya</taxon>
        <taxon>Ascomycota</taxon>
        <taxon>Pezizomycotina</taxon>
        <taxon>Sordariomycetes</taxon>
        <taxon>Hypocreomycetidae</taxon>
        <taxon>Glomerellales</taxon>
        <taxon>Glomerellaceae</taxon>
        <taxon>Colletotrichum</taxon>
        <taxon>Colletotrichum gloeosporioides species complex</taxon>
    </lineage>
</organism>
<protein>
    <recommendedName>
        <fullName evidence="6">FAD-binding domain-containing protein</fullName>
    </recommendedName>
</protein>
<keyword evidence="8" id="KW-1185">Reference proteome</keyword>
<evidence type="ECO:0000313" key="7">
    <source>
        <dbReference type="EMBL" id="CAI0643290.1"/>
    </source>
</evidence>
<gene>
    <name evidence="7" type="ORF">CGXH109_LOCUS24084</name>
</gene>
<name>A0A9W4WBQ7_9PEZI</name>
<keyword evidence="5" id="KW-0503">Monooxygenase</keyword>
<dbReference type="GO" id="GO:0004497">
    <property type="term" value="F:monooxygenase activity"/>
    <property type="evidence" value="ECO:0007669"/>
    <property type="project" value="UniProtKB-KW"/>
</dbReference>
<dbReference type="InterPro" id="IPR036188">
    <property type="entry name" value="FAD/NAD-bd_sf"/>
</dbReference>
<dbReference type="EMBL" id="CAMGZC010000098">
    <property type="protein sequence ID" value="CAI0643290.1"/>
    <property type="molecule type" value="Genomic_DNA"/>
</dbReference>
<dbReference type="GO" id="GO:0071949">
    <property type="term" value="F:FAD binding"/>
    <property type="evidence" value="ECO:0007669"/>
    <property type="project" value="InterPro"/>
</dbReference>
<comment type="similarity">
    <text evidence="1">Belongs to the paxM FAD-dependent monooxygenase family.</text>
</comment>
<evidence type="ECO:0000259" key="6">
    <source>
        <dbReference type="Pfam" id="PF01494"/>
    </source>
</evidence>
<evidence type="ECO:0000256" key="5">
    <source>
        <dbReference type="ARBA" id="ARBA00023033"/>
    </source>
</evidence>